<reference evidence="1" key="1">
    <citation type="journal article" date="2022" name="Int. J. Mol. Sci.">
        <title>Draft Genome of Tanacetum Coccineum: Genomic Comparison of Closely Related Tanacetum-Family Plants.</title>
        <authorList>
            <person name="Yamashiro T."/>
            <person name="Shiraishi A."/>
            <person name="Nakayama K."/>
            <person name="Satake H."/>
        </authorList>
    </citation>
    <scope>NUCLEOTIDE SEQUENCE</scope>
</reference>
<comment type="caution">
    <text evidence="1">The sequence shown here is derived from an EMBL/GenBank/DDBJ whole genome shotgun (WGS) entry which is preliminary data.</text>
</comment>
<organism evidence="1 2">
    <name type="scientific">Tanacetum coccineum</name>
    <dbReference type="NCBI Taxonomy" id="301880"/>
    <lineage>
        <taxon>Eukaryota</taxon>
        <taxon>Viridiplantae</taxon>
        <taxon>Streptophyta</taxon>
        <taxon>Embryophyta</taxon>
        <taxon>Tracheophyta</taxon>
        <taxon>Spermatophyta</taxon>
        <taxon>Magnoliopsida</taxon>
        <taxon>eudicotyledons</taxon>
        <taxon>Gunneridae</taxon>
        <taxon>Pentapetalae</taxon>
        <taxon>asterids</taxon>
        <taxon>campanulids</taxon>
        <taxon>Asterales</taxon>
        <taxon>Asteraceae</taxon>
        <taxon>Asteroideae</taxon>
        <taxon>Anthemideae</taxon>
        <taxon>Anthemidinae</taxon>
        <taxon>Tanacetum</taxon>
    </lineage>
</organism>
<reference evidence="1" key="2">
    <citation type="submission" date="2022-01" db="EMBL/GenBank/DDBJ databases">
        <authorList>
            <person name="Yamashiro T."/>
            <person name="Shiraishi A."/>
            <person name="Satake H."/>
            <person name="Nakayama K."/>
        </authorList>
    </citation>
    <scope>NUCLEOTIDE SEQUENCE</scope>
</reference>
<evidence type="ECO:0000313" key="2">
    <source>
        <dbReference type="Proteomes" id="UP001151760"/>
    </source>
</evidence>
<feature type="non-terminal residue" evidence="1">
    <location>
        <position position="1"/>
    </location>
</feature>
<keyword evidence="2" id="KW-1185">Reference proteome</keyword>
<evidence type="ECO:0000313" key="1">
    <source>
        <dbReference type="EMBL" id="GJT73813.1"/>
    </source>
</evidence>
<dbReference type="Proteomes" id="UP001151760">
    <property type="component" value="Unassembled WGS sequence"/>
</dbReference>
<protein>
    <submittedName>
        <fullName evidence="1">Uncharacterized protein</fullName>
    </submittedName>
</protein>
<accession>A0ABQ5GDQ5</accession>
<dbReference type="EMBL" id="BQNB010018385">
    <property type="protein sequence ID" value="GJT73813.1"/>
    <property type="molecule type" value="Genomic_DNA"/>
</dbReference>
<name>A0ABQ5GDQ5_9ASTR</name>
<sequence length="107" mass="12040">RKVAAAAVASPESFCRRFLARSAACRCQRRYFTGKVDVAAAGTPETTLPLFTTDERHTTPSADEPTITDERHKCYRTYPIHRHILPNQTTADFQGSESSWKCFDGFL</sequence>
<gene>
    <name evidence="1" type="ORF">Tco_1033099</name>
</gene>
<proteinExistence type="predicted"/>